<feature type="compositionally biased region" description="Polar residues" evidence="6">
    <location>
        <begin position="177"/>
        <end position="186"/>
    </location>
</feature>
<dbReference type="SUPFAM" id="SSF46689">
    <property type="entry name" value="Homeodomain-like"/>
    <property type="match status" value="2"/>
</dbReference>
<dbReference type="Pfam" id="PF00249">
    <property type="entry name" value="Myb_DNA-binding"/>
    <property type="match status" value="1"/>
</dbReference>
<dbReference type="GO" id="GO:0008237">
    <property type="term" value="F:metallopeptidase activity"/>
    <property type="evidence" value="ECO:0007669"/>
    <property type="project" value="InterPro"/>
</dbReference>
<protein>
    <recommendedName>
        <fullName evidence="5">Myb-like, SWIRM and MPN domain-containing protein 1</fullName>
    </recommendedName>
</protein>
<feature type="domain" description="SANT" evidence="9">
    <location>
        <begin position="76"/>
        <end position="115"/>
    </location>
</feature>
<dbReference type="GO" id="GO:0005634">
    <property type="term" value="C:nucleus"/>
    <property type="evidence" value="ECO:0007669"/>
    <property type="project" value="UniProtKB-SubCell"/>
</dbReference>
<dbReference type="Pfam" id="PF01398">
    <property type="entry name" value="JAB"/>
    <property type="match status" value="1"/>
</dbReference>
<dbReference type="PROSITE" id="PS50934">
    <property type="entry name" value="SWIRM"/>
    <property type="match status" value="1"/>
</dbReference>
<dbReference type="PANTHER" id="PTHR10410">
    <property type="entry name" value="EUKARYOTIC TRANSLATION INITIATION FACTOR 3 -RELATED"/>
    <property type="match status" value="1"/>
</dbReference>
<feature type="domain" description="MPN" evidence="7">
    <location>
        <begin position="655"/>
        <end position="790"/>
    </location>
</feature>
<dbReference type="PROSITE" id="PS50249">
    <property type="entry name" value="MPN"/>
    <property type="match status" value="1"/>
</dbReference>
<dbReference type="SMART" id="SM00232">
    <property type="entry name" value="JAB_MPN"/>
    <property type="match status" value="1"/>
</dbReference>
<proteinExistence type="inferred from homology"/>
<dbReference type="Gene3D" id="1.10.10.60">
    <property type="entry name" value="Homeodomain-like"/>
    <property type="match status" value="1"/>
</dbReference>
<name>A0A1B6IJP3_9HEMI</name>
<evidence type="ECO:0000256" key="5">
    <source>
        <dbReference type="ARBA" id="ARBA00032256"/>
    </source>
</evidence>
<evidence type="ECO:0000313" key="10">
    <source>
        <dbReference type="EMBL" id="JAS87141.1"/>
    </source>
</evidence>
<dbReference type="InterPro" id="IPR009057">
    <property type="entry name" value="Homeodomain-like_sf"/>
</dbReference>
<dbReference type="SUPFAM" id="SSF102712">
    <property type="entry name" value="JAB1/MPN domain"/>
    <property type="match status" value="1"/>
</dbReference>
<comment type="similarity">
    <text evidence="2">Belongs to the peptidase M67A family. MYSM1 subfamily.</text>
</comment>
<dbReference type="Gene3D" id="3.40.140.10">
    <property type="entry name" value="Cytidine Deaminase, domain 2"/>
    <property type="match status" value="1"/>
</dbReference>
<feature type="compositionally biased region" description="Basic and acidic residues" evidence="6">
    <location>
        <begin position="544"/>
        <end position="553"/>
    </location>
</feature>
<dbReference type="InterPro" id="IPR050242">
    <property type="entry name" value="JAMM_MPN+_peptidase_M67A"/>
</dbReference>
<accession>A0A1B6IJP3</accession>
<feature type="domain" description="SWIRM" evidence="8">
    <location>
        <begin position="422"/>
        <end position="519"/>
    </location>
</feature>
<reference evidence="10" key="1">
    <citation type="submission" date="2015-11" db="EMBL/GenBank/DDBJ databases">
        <title>De novo transcriptome assembly of four potential Pierce s Disease insect vectors from Arizona vineyards.</title>
        <authorList>
            <person name="Tassone E.E."/>
        </authorList>
    </citation>
    <scope>NUCLEOTIDE SEQUENCE</scope>
</reference>
<dbReference type="InterPro" id="IPR007526">
    <property type="entry name" value="SWIRM"/>
</dbReference>
<feature type="region of interest" description="Disordered" evidence="6">
    <location>
        <begin position="520"/>
        <end position="560"/>
    </location>
</feature>
<dbReference type="InterPro" id="IPR000555">
    <property type="entry name" value="JAMM/MPN+_dom"/>
</dbReference>
<evidence type="ECO:0000256" key="2">
    <source>
        <dbReference type="ARBA" id="ARBA00007194"/>
    </source>
</evidence>
<keyword evidence="4" id="KW-0539">Nucleus</keyword>
<dbReference type="AlphaFoldDB" id="A0A1B6IJP3"/>
<feature type="region of interest" description="Disordered" evidence="6">
    <location>
        <begin position="177"/>
        <end position="208"/>
    </location>
</feature>
<evidence type="ECO:0000256" key="6">
    <source>
        <dbReference type="SAM" id="MobiDB-lite"/>
    </source>
</evidence>
<dbReference type="InterPro" id="IPR036388">
    <property type="entry name" value="WH-like_DNA-bd_sf"/>
</dbReference>
<evidence type="ECO:0000259" key="8">
    <source>
        <dbReference type="PROSITE" id="PS50934"/>
    </source>
</evidence>
<feature type="compositionally biased region" description="Polar residues" evidence="6">
    <location>
        <begin position="528"/>
        <end position="543"/>
    </location>
</feature>
<gene>
    <name evidence="10" type="ORF">g.24246</name>
</gene>
<sequence>MEDEDEIDVLGEFNLESLLKKNEDQISSCYDGENQLGLNCDSSWMLDSTTQPCWYDNRSDPQTSFGGFSPESYDTNSWSDKERYLLEKGFELFGRSWSRLAQYIGTKNSGQVKSYVKTMGVCGTSRISVATPSFGIDSIDYNVTELIHDMEIPASIEEVIAVVSTAQPTVIHPSTQKEVYTNASSTSHRKTKGRRKKNVGESNRSRVATTKPKDVVQVYNAEEIKDVLTGNKEKDTIILPNGEQVIRIRHGSSVSEGSDVDIDIDSDVDSYKEELSDEKKHLVKQELPPKEVDTKEEHLVKNKEITKVTEDNTKELFCETLYEVQNIYDGTVDVYVDNIGKEVSVVTDGFFDESEVARNKVERETQVFKGDLITPSGKVMTVIVDDMSNSYNFSPDCDIKPEQTLSKYTTSIQGRLDMVYQLPPPTKETTIEPHLVTQEEELIHPEFFSKTHQGFSRYLKIRNYIIDCWKNGKPNYVTKTSVRAGLKSCGDVNLISRIHTYLERKGYINFGCEQCHYNTSDTTRDQPDSGNGRTVNISVPRSTHSAEKRGESHRSRKKKLPYEDSCKIKKFSTRSVNNQEVKNMRLEGDLTWKACKRKIKYPPHDGGYTLIHTESGEVFVQHSPENNKINTRGIKPIKLIHCKSYSASNKAPYRIELEVSALVLVDVHSHLSPKCEVIGLLGGVYNISSNVLSIITAVPCQTILSSNVHCDMCPVSQCESSELITSKGLSVVGWYHSHPNFDPSPSDTDVNTQSTLQSWFNETGKPFVGLIISPYVSVHNVSSYRCCQVKMENSGPVPYQMEMKVTSFSDSNMLSLRQSLEAALQTVQKSEPIKRLNIYKCLESIKYHLRKASPKVDEEKLSQVLHEIRDFFNRVSAKATLKDDR</sequence>
<dbReference type="Gene3D" id="1.10.10.10">
    <property type="entry name" value="Winged helix-like DNA-binding domain superfamily/Winged helix DNA-binding domain"/>
    <property type="match status" value="1"/>
</dbReference>
<dbReference type="CDD" id="cd00167">
    <property type="entry name" value="SANT"/>
    <property type="match status" value="1"/>
</dbReference>
<dbReference type="GO" id="GO:0003677">
    <property type="term" value="F:DNA binding"/>
    <property type="evidence" value="ECO:0007669"/>
    <property type="project" value="UniProtKB-KW"/>
</dbReference>
<evidence type="ECO:0000256" key="1">
    <source>
        <dbReference type="ARBA" id="ARBA00004123"/>
    </source>
</evidence>
<evidence type="ECO:0000259" key="7">
    <source>
        <dbReference type="PROSITE" id="PS50249"/>
    </source>
</evidence>
<evidence type="ECO:0000256" key="3">
    <source>
        <dbReference type="ARBA" id="ARBA00023125"/>
    </source>
</evidence>
<keyword evidence="3" id="KW-0238">DNA-binding</keyword>
<evidence type="ECO:0000256" key="4">
    <source>
        <dbReference type="ARBA" id="ARBA00023242"/>
    </source>
</evidence>
<dbReference type="InterPro" id="IPR037518">
    <property type="entry name" value="MPN"/>
</dbReference>
<comment type="subcellular location">
    <subcellularLocation>
        <location evidence="1">Nucleus</location>
    </subcellularLocation>
</comment>
<dbReference type="SMART" id="SM00717">
    <property type="entry name" value="SANT"/>
    <property type="match status" value="1"/>
</dbReference>
<organism evidence="10">
    <name type="scientific">Homalodisca liturata</name>
    <dbReference type="NCBI Taxonomy" id="320908"/>
    <lineage>
        <taxon>Eukaryota</taxon>
        <taxon>Metazoa</taxon>
        <taxon>Ecdysozoa</taxon>
        <taxon>Arthropoda</taxon>
        <taxon>Hexapoda</taxon>
        <taxon>Insecta</taxon>
        <taxon>Pterygota</taxon>
        <taxon>Neoptera</taxon>
        <taxon>Paraneoptera</taxon>
        <taxon>Hemiptera</taxon>
        <taxon>Auchenorrhyncha</taxon>
        <taxon>Membracoidea</taxon>
        <taxon>Cicadellidae</taxon>
        <taxon>Cicadellinae</taxon>
        <taxon>Proconiini</taxon>
        <taxon>Homalodisca</taxon>
    </lineage>
</organism>
<evidence type="ECO:0000259" key="9">
    <source>
        <dbReference type="PROSITE" id="PS51293"/>
    </source>
</evidence>
<dbReference type="InterPro" id="IPR001005">
    <property type="entry name" value="SANT/Myb"/>
</dbReference>
<dbReference type="InterPro" id="IPR017884">
    <property type="entry name" value="SANT_dom"/>
</dbReference>
<dbReference type="PROSITE" id="PS51293">
    <property type="entry name" value="SANT"/>
    <property type="match status" value="1"/>
</dbReference>
<dbReference type="Pfam" id="PF04433">
    <property type="entry name" value="SWIRM"/>
    <property type="match status" value="1"/>
</dbReference>
<dbReference type="EMBL" id="GECU01020565">
    <property type="protein sequence ID" value="JAS87141.1"/>
    <property type="molecule type" value="Transcribed_RNA"/>
</dbReference>
<feature type="compositionally biased region" description="Basic residues" evidence="6">
    <location>
        <begin position="187"/>
        <end position="197"/>
    </location>
</feature>